<accession>A0A398CTF2</accession>
<gene>
    <name evidence="10" type="ORF">SMC7_05330</name>
</gene>
<dbReference type="CDD" id="cd01335">
    <property type="entry name" value="Radical_SAM"/>
    <property type="match status" value="1"/>
</dbReference>
<dbReference type="PROSITE" id="PS51332">
    <property type="entry name" value="B12_BINDING"/>
    <property type="match status" value="1"/>
</dbReference>
<keyword evidence="4" id="KW-0949">S-adenosyl-L-methionine</keyword>
<dbReference type="GO" id="GO:0046872">
    <property type="term" value="F:metal ion binding"/>
    <property type="evidence" value="ECO:0007669"/>
    <property type="project" value="UniProtKB-KW"/>
</dbReference>
<comment type="caution">
    <text evidence="10">The sequence shown here is derived from an EMBL/GenBank/DDBJ whole genome shotgun (WGS) entry which is preliminary data.</text>
</comment>
<dbReference type="Pfam" id="PF02310">
    <property type="entry name" value="B12-binding"/>
    <property type="match status" value="1"/>
</dbReference>
<evidence type="ECO:0000313" key="10">
    <source>
        <dbReference type="EMBL" id="RIE05823.1"/>
    </source>
</evidence>
<dbReference type="InterPro" id="IPR058240">
    <property type="entry name" value="rSAM_sf"/>
</dbReference>
<dbReference type="InterPro" id="IPR034466">
    <property type="entry name" value="Methyltransferase_Class_B"/>
</dbReference>
<keyword evidence="7" id="KW-0411">Iron-sulfur</keyword>
<dbReference type="Gene3D" id="3.40.50.280">
    <property type="entry name" value="Cobalamin-binding domain"/>
    <property type="match status" value="1"/>
</dbReference>
<sequence length="518" mass="57858">MARVTLVYPDYTTTRLYSKPQKVRVDRGGWYAEGLAALSATLKQAGHTASLLHVTQPPTREDFAARLTATHPDIIGFSVRTSAFPSVSEWTGWAKDAVHASIVWGGYHASLAPERCMSVAGVDAVLQGDGDLALPQLVDAWITSRTPQGIPGVWWRDGQELRHEPVGPLVANLDELPIPDFSLFDRSRLIATRTHTALGMLSRGCPYSCTYCTNHAFRSLYPNAKNYHRSRTPEGAIAYIQALRTWYPEVRELRFLDNVFGISVDWLARFGELYKREVGLPFACDHRAELLTQDTVQLLADMGCTQVYLGIESGDEALRHRSLGRTMSNELLVQVNERLHAAGIRIFAYNMVGLPGETRATALLTPKLNAQAHTDDACMSVFSPYPSTVLYDVSIKDGSVVEPIDYTRLTFLDQPGFHAGEVAFMALSFNALRRWYRRHGTDSRMGRLMDRIVLSPRLPMRAIVATTEHWEGEREMMKSFLRNRAPGVFLFLKHLLRGHVTPAPHAAAHGHQEGPPRS</sequence>
<evidence type="ECO:0000259" key="8">
    <source>
        <dbReference type="PROSITE" id="PS51332"/>
    </source>
</evidence>
<dbReference type="SFLD" id="SFLDG01123">
    <property type="entry name" value="methyltransferase_(Class_B)"/>
    <property type="match status" value="1"/>
</dbReference>
<reference evidence="10 11" key="1">
    <citation type="submission" date="2018-09" db="EMBL/GenBank/DDBJ databases">
        <title>Discovery and Ecogenomic Context for Candidatus Cryosericales, a Global Caldiserica Order Active in Thawing Permafrost.</title>
        <authorList>
            <person name="Martinez M.A."/>
            <person name="Woodcroft B.J."/>
            <person name="Ignacio Espinoza J.C."/>
            <person name="Zayed A."/>
            <person name="Singleton C.M."/>
            <person name="Boyd J."/>
            <person name="Li Y.-F."/>
            <person name="Purvine S."/>
            <person name="Maughan H."/>
            <person name="Hodgkins S.B."/>
            <person name="Anderson D."/>
            <person name="Sederholm M."/>
            <person name="Temperton B."/>
            <person name="Saleska S.R."/>
            <person name="Tyson G.W."/>
            <person name="Rich V.I."/>
        </authorList>
    </citation>
    <scope>NUCLEOTIDE SEQUENCE [LARGE SCALE GENOMIC DNA]</scope>
    <source>
        <strain evidence="10 11">SMC7</strain>
    </source>
</reference>
<dbReference type="SMART" id="SM00729">
    <property type="entry name" value="Elp3"/>
    <property type="match status" value="1"/>
</dbReference>
<organism evidence="10 11">
    <name type="scientific">Candidatus Cryosericum terrychapinii</name>
    <dbReference type="NCBI Taxonomy" id="2290919"/>
    <lineage>
        <taxon>Bacteria</taxon>
        <taxon>Pseudomonadati</taxon>
        <taxon>Caldisericota/Cryosericota group</taxon>
        <taxon>Candidatus Cryosericota</taxon>
        <taxon>Candidatus Cryosericia</taxon>
        <taxon>Candidatus Cryosericales</taxon>
        <taxon>Candidatus Cryosericaceae</taxon>
        <taxon>Candidatus Cryosericum</taxon>
    </lineage>
</organism>
<dbReference type="SFLD" id="SFLDG01082">
    <property type="entry name" value="B12-binding_domain_containing"/>
    <property type="match status" value="1"/>
</dbReference>
<dbReference type="SUPFAM" id="SSF102114">
    <property type="entry name" value="Radical SAM enzymes"/>
    <property type="match status" value="1"/>
</dbReference>
<dbReference type="AlphaFoldDB" id="A0A398CTF2"/>
<evidence type="ECO:0000256" key="7">
    <source>
        <dbReference type="ARBA" id="ARBA00023014"/>
    </source>
</evidence>
<keyword evidence="3" id="KW-0808">Transferase</keyword>
<evidence type="ECO:0000256" key="4">
    <source>
        <dbReference type="ARBA" id="ARBA00022691"/>
    </source>
</evidence>
<dbReference type="PROSITE" id="PS51918">
    <property type="entry name" value="RADICAL_SAM"/>
    <property type="match status" value="1"/>
</dbReference>
<dbReference type="InterPro" id="IPR006158">
    <property type="entry name" value="Cobalamin-bd"/>
</dbReference>
<dbReference type="Proteomes" id="UP000266328">
    <property type="component" value="Unassembled WGS sequence"/>
</dbReference>
<keyword evidence="6" id="KW-0408">Iron</keyword>
<evidence type="ECO:0000259" key="9">
    <source>
        <dbReference type="PROSITE" id="PS51918"/>
    </source>
</evidence>
<dbReference type="OrthoDB" id="9801424at2"/>
<dbReference type="InterPro" id="IPR023404">
    <property type="entry name" value="rSAM_horseshoe"/>
</dbReference>
<keyword evidence="11" id="KW-1185">Reference proteome</keyword>
<evidence type="ECO:0000256" key="2">
    <source>
        <dbReference type="ARBA" id="ARBA00022603"/>
    </source>
</evidence>
<evidence type="ECO:0000256" key="6">
    <source>
        <dbReference type="ARBA" id="ARBA00023004"/>
    </source>
</evidence>
<dbReference type="RefSeq" id="WP_119089318.1">
    <property type="nucleotide sequence ID" value="NZ_QXIS01000032.1"/>
</dbReference>
<dbReference type="EMBL" id="QXIS01000032">
    <property type="protein sequence ID" value="RIE05823.1"/>
    <property type="molecule type" value="Genomic_DNA"/>
</dbReference>
<dbReference type="GO" id="GO:0003824">
    <property type="term" value="F:catalytic activity"/>
    <property type="evidence" value="ECO:0007669"/>
    <property type="project" value="InterPro"/>
</dbReference>
<keyword evidence="2" id="KW-0489">Methyltransferase</keyword>
<dbReference type="PANTHER" id="PTHR43409:SF7">
    <property type="entry name" value="BLL1977 PROTEIN"/>
    <property type="match status" value="1"/>
</dbReference>
<dbReference type="Gene3D" id="3.80.30.20">
    <property type="entry name" value="tm_1862 like domain"/>
    <property type="match status" value="1"/>
</dbReference>
<dbReference type="SFLD" id="SFLDS00029">
    <property type="entry name" value="Radical_SAM"/>
    <property type="match status" value="1"/>
</dbReference>
<evidence type="ECO:0000256" key="5">
    <source>
        <dbReference type="ARBA" id="ARBA00022723"/>
    </source>
</evidence>
<dbReference type="Pfam" id="PF04055">
    <property type="entry name" value="Radical_SAM"/>
    <property type="match status" value="1"/>
</dbReference>
<evidence type="ECO:0000256" key="1">
    <source>
        <dbReference type="ARBA" id="ARBA00001966"/>
    </source>
</evidence>
<evidence type="ECO:0000313" key="11">
    <source>
        <dbReference type="Proteomes" id="UP000266328"/>
    </source>
</evidence>
<keyword evidence="5" id="KW-0479">Metal-binding</keyword>
<dbReference type="PANTHER" id="PTHR43409">
    <property type="entry name" value="ANAEROBIC MAGNESIUM-PROTOPORPHYRIN IX MONOMETHYL ESTER CYCLASE-RELATED"/>
    <property type="match status" value="1"/>
</dbReference>
<proteinExistence type="predicted"/>
<dbReference type="InterPro" id="IPR006638">
    <property type="entry name" value="Elp3/MiaA/NifB-like_rSAM"/>
</dbReference>
<dbReference type="InterPro" id="IPR007197">
    <property type="entry name" value="rSAM"/>
</dbReference>
<dbReference type="InterPro" id="IPR051198">
    <property type="entry name" value="BchE-like"/>
</dbReference>
<feature type="domain" description="B12-binding" evidence="8">
    <location>
        <begin position="18"/>
        <end position="148"/>
    </location>
</feature>
<dbReference type="GO" id="GO:0051539">
    <property type="term" value="F:4 iron, 4 sulfur cluster binding"/>
    <property type="evidence" value="ECO:0007669"/>
    <property type="project" value="UniProtKB-KW"/>
</dbReference>
<evidence type="ECO:0000256" key="3">
    <source>
        <dbReference type="ARBA" id="ARBA00022679"/>
    </source>
</evidence>
<feature type="domain" description="Radical SAM core" evidence="9">
    <location>
        <begin position="191"/>
        <end position="422"/>
    </location>
</feature>
<dbReference type="GO" id="GO:0031419">
    <property type="term" value="F:cobalamin binding"/>
    <property type="evidence" value="ECO:0007669"/>
    <property type="project" value="InterPro"/>
</dbReference>
<name>A0A398CTF2_9BACT</name>
<comment type="cofactor">
    <cofactor evidence="1">
        <name>[4Fe-4S] cluster</name>
        <dbReference type="ChEBI" id="CHEBI:49883"/>
    </cofactor>
</comment>
<protein>
    <submittedName>
        <fullName evidence="10">Radical SAM protein</fullName>
    </submittedName>
</protein>
<dbReference type="CDD" id="cd02068">
    <property type="entry name" value="radical_SAM_B12_BD"/>
    <property type="match status" value="1"/>
</dbReference>